<feature type="compositionally biased region" description="Basic and acidic residues" evidence="1">
    <location>
        <begin position="177"/>
        <end position="186"/>
    </location>
</feature>
<accession>A0A4Q9M6U2</accession>
<feature type="region of interest" description="Disordered" evidence="1">
    <location>
        <begin position="56"/>
        <end position="86"/>
    </location>
</feature>
<feature type="region of interest" description="Disordered" evidence="1">
    <location>
        <begin position="165"/>
        <end position="186"/>
    </location>
</feature>
<reference evidence="2" key="1">
    <citation type="submission" date="2019-01" db="EMBL/GenBank/DDBJ databases">
        <title>Draft genome sequences of three monokaryotic isolates of the white-rot basidiomycete fungus Dichomitus squalens.</title>
        <authorList>
            <consortium name="DOE Joint Genome Institute"/>
            <person name="Lopez S.C."/>
            <person name="Andreopoulos B."/>
            <person name="Pangilinan J."/>
            <person name="Lipzen A."/>
            <person name="Riley R."/>
            <person name="Ahrendt S."/>
            <person name="Ng V."/>
            <person name="Barry K."/>
            <person name="Daum C."/>
            <person name="Grigoriev I.V."/>
            <person name="Hilden K.S."/>
            <person name="Makela M.R."/>
            <person name="de Vries R.P."/>
        </authorList>
    </citation>
    <scope>NUCLEOTIDE SEQUENCE [LARGE SCALE GENOMIC DNA]</scope>
    <source>
        <strain evidence="2">OM18370.1</strain>
    </source>
</reference>
<evidence type="ECO:0008006" key="3">
    <source>
        <dbReference type="Google" id="ProtNLM"/>
    </source>
</evidence>
<evidence type="ECO:0000256" key="1">
    <source>
        <dbReference type="SAM" id="MobiDB-lite"/>
    </source>
</evidence>
<evidence type="ECO:0000313" key="2">
    <source>
        <dbReference type="EMBL" id="TBU21552.1"/>
    </source>
</evidence>
<protein>
    <recommendedName>
        <fullName evidence="3">MULE transposase domain-containing protein</fullName>
    </recommendedName>
</protein>
<name>A0A4Q9M6U2_9APHY</name>
<dbReference type="AlphaFoldDB" id="A0A4Q9M6U2"/>
<proteinExistence type="predicted"/>
<dbReference type="Proteomes" id="UP000292957">
    <property type="component" value="Unassembled WGS sequence"/>
</dbReference>
<dbReference type="OrthoDB" id="2437251at2759"/>
<feature type="compositionally biased region" description="Acidic residues" evidence="1">
    <location>
        <begin position="76"/>
        <end position="86"/>
    </location>
</feature>
<sequence>MASPETPPAEEDDGAKQKCAGCRQILPLSDFPLKKKGSGAHEVRTRTCEDCAVRKKQWRDKGKVGHGNSGERDGSEANEEGAPSEDLDEVSLPLFLEFLKRQSEPYEIEARVSIPDIHGERRMRADSLAESVWETLNYRFIYHSSRTPKMSNGAETTYMYHCAQNSKRQRKPQKVPDASKHRDKEAMDGFPCQGWLSVTVTNGSDSLFITLGHRLDHIPYVPIDLPDSVVALVRDNPNMRPRQLWREVLKIIPKPTFSRKVVYAKWAQYDRIKWKRCDDEFESAKILLEEARSSPGPRSAELIPLPNEDGFRGIAFTIPEHLRQWGGRIREVALDSAWNTNGARFELYAVMGEVYGSGLPLGYLLLQSDGGEKGGKERYLTCFLSQIRDKWDLQAVFTHTDKDWSEINACPIKSRLSILRRMPAYYNVQEAHEEFSWISEDFVPLQQQANPVRV</sequence>
<organism evidence="2">
    <name type="scientific">Dichomitus squalens</name>
    <dbReference type="NCBI Taxonomy" id="114155"/>
    <lineage>
        <taxon>Eukaryota</taxon>
        <taxon>Fungi</taxon>
        <taxon>Dikarya</taxon>
        <taxon>Basidiomycota</taxon>
        <taxon>Agaricomycotina</taxon>
        <taxon>Agaricomycetes</taxon>
        <taxon>Polyporales</taxon>
        <taxon>Polyporaceae</taxon>
        <taxon>Dichomitus</taxon>
    </lineage>
</organism>
<gene>
    <name evidence="2" type="ORF">BD311DRAFT_678073</name>
</gene>
<dbReference type="EMBL" id="ML143596">
    <property type="protein sequence ID" value="TBU21552.1"/>
    <property type="molecule type" value="Genomic_DNA"/>
</dbReference>
<feature type="compositionally biased region" description="Basic and acidic residues" evidence="1">
    <location>
        <begin position="56"/>
        <end position="75"/>
    </location>
</feature>